<protein>
    <submittedName>
        <fullName evidence="4">TIGR01777 family oxidoreductase</fullName>
    </submittedName>
</protein>
<reference evidence="4 5" key="1">
    <citation type="submission" date="2023-03" db="EMBL/GenBank/DDBJ databases">
        <title>YIM 133296 draft genome.</title>
        <authorList>
            <person name="Xiong L."/>
        </authorList>
    </citation>
    <scope>NUCLEOTIDE SEQUENCE [LARGE SCALE GENOMIC DNA]</scope>
    <source>
        <strain evidence="4 5">YIM 133296</strain>
    </source>
</reference>
<dbReference type="Proteomes" id="UP001528912">
    <property type="component" value="Unassembled WGS sequence"/>
</dbReference>
<comment type="caution">
    <text evidence="4">The sequence shown here is derived from an EMBL/GenBank/DDBJ whole genome shotgun (WGS) entry which is preliminary data.</text>
</comment>
<dbReference type="RefSeq" id="WP_275238994.1">
    <property type="nucleotide sequence ID" value="NZ_JARFJC010000031.1"/>
</dbReference>
<sequence length="298" mass="32176">MTQRVAITGSSGLIGGALSSSLRDRGDEVVHLVRRPAREPHEVTWDPSRHQLDPAALEGVTAVVNLAGAGVGDHRWTDSYKRTLVRSRLDSTSTVVDAMTAQGHPIRLVSGSAMGYYGNRGDDDLDETSAKGDGFLADLVRDWEAAAAPAVEAGCPTAFVRTSLVLSRRGGVLQRIATLARLGLNGPLGNGRQWWSWISLTDEVRAIVHLIDHPEVTGPVNLSAPEPVRQKDFAHALGRAVHRPAVLPAPAFALRVVLGEMVQDILGSQRLRPSVLEQQGFTWEHPGLDEALRGELRD</sequence>
<dbReference type="PANTHER" id="PTHR11092">
    <property type="entry name" value="SUGAR NUCLEOTIDE EPIMERASE RELATED"/>
    <property type="match status" value="1"/>
</dbReference>
<evidence type="ECO:0000259" key="3">
    <source>
        <dbReference type="Pfam" id="PF08338"/>
    </source>
</evidence>
<accession>A0ABT6C5T9</accession>
<dbReference type="InterPro" id="IPR001509">
    <property type="entry name" value="Epimerase_deHydtase"/>
</dbReference>
<feature type="domain" description="DUF1731" evidence="3">
    <location>
        <begin position="249"/>
        <end position="293"/>
    </location>
</feature>
<dbReference type="Pfam" id="PF08338">
    <property type="entry name" value="DUF1731"/>
    <property type="match status" value="1"/>
</dbReference>
<dbReference type="PANTHER" id="PTHR11092:SF0">
    <property type="entry name" value="EPIMERASE FAMILY PROTEIN SDR39U1"/>
    <property type="match status" value="1"/>
</dbReference>
<dbReference type="InterPro" id="IPR036291">
    <property type="entry name" value="NAD(P)-bd_dom_sf"/>
</dbReference>
<dbReference type="Gene3D" id="3.40.50.720">
    <property type="entry name" value="NAD(P)-binding Rossmann-like Domain"/>
    <property type="match status" value="1"/>
</dbReference>
<name>A0ABT6C5T9_9MICO</name>
<dbReference type="SUPFAM" id="SSF51735">
    <property type="entry name" value="NAD(P)-binding Rossmann-fold domains"/>
    <property type="match status" value="1"/>
</dbReference>
<dbReference type="NCBIfam" id="TIGR01777">
    <property type="entry name" value="yfcH"/>
    <property type="match status" value="1"/>
</dbReference>
<evidence type="ECO:0000313" key="5">
    <source>
        <dbReference type="Proteomes" id="UP001528912"/>
    </source>
</evidence>
<evidence type="ECO:0000313" key="4">
    <source>
        <dbReference type="EMBL" id="MDF8264284.1"/>
    </source>
</evidence>
<evidence type="ECO:0000256" key="1">
    <source>
        <dbReference type="ARBA" id="ARBA00009353"/>
    </source>
</evidence>
<evidence type="ECO:0000259" key="2">
    <source>
        <dbReference type="Pfam" id="PF01370"/>
    </source>
</evidence>
<dbReference type="InterPro" id="IPR013549">
    <property type="entry name" value="DUF1731"/>
</dbReference>
<dbReference type="Pfam" id="PF01370">
    <property type="entry name" value="Epimerase"/>
    <property type="match status" value="1"/>
</dbReference>
<proteinExistence type="inferred from homology"/>
<comment type="similarity">
    <text evidence="1">Belongs to the NAD(P)-dependent epimerase/dehydratase family. SDR39U1 subfamily.</text>
</comment>
<dbReference type="InterPro" id="IPR010099">
    <property type="entry name" value="SDR39U1"/>
</dbReference>
<feature type="domain" description="NAD-dependent epimerase/dehydratase" evidence="2">
    <location>
        <begin position="5"/>
        <end position="216"/>
    </location>
</feature>
<keyword evidence="5" id="KW-1185">Reference proteome</keyword>
<organism evidence="4 5">
    <name type="scientific">Luteipulveratus flavus</name>
    <dbReference type="NCBI Taxonomy" id="3031728"/>
    <lineage>
        <taxon>Bacteria</taxon>
        <taxon>Bacillati</taxon>
        <taxon>Actinomycetota</taxon>
        <taxon>Actinomycetes</taxon>
        <taxon>Micrococcales</taxon>
        <taxon>Dermacoccaceae</taxon>
        <taxon>Luteipulveratus</taxon>
    </lineage>
</organism>
<dbReference type="EMBL" id="JAROAV010000027">
    <property type="protein sequence ID" value="MDF8264284.1"/>
    <property type="molecule type" value="Genomic_DNA"/>
</dbReference>
<gene>
    <name evidence="4" type="ORF">P4R38_08530</name>
</gene>